<comment type="similarity">
    <text evidence="4">Belongs to the TRAFAC class translation factor GTPase superfamily. Classic translation factor GTPase family. BipA subfamily.</text>
</comment>
<comment type="subunit">
    <text evidence="4">Monomer.</text>
</comment>
<feature type="domain" description="Tr-type G" evidence="5">
    <location>
        <begin position="4"/>
        <end position="199"/>
    </location>
</feature>
<protein>
    <recommendedName>
        <fullName evidence="4">Large ribosomal subunit assembly factor BipA</fullName>
        <ecNumber evidence="4">3.6.5.-</ecNumber>
    </recommendedName>
    <alternativeName>
        <fullName evidence="4">GTP-binding protein BipA</fullName>
    </alternativeName>
</protein>
<evidence type="ECO:0000313" key="7">
    <source>
        <dbReference type="Proteomes" id="UP000307362"/>
    </source>
</evidence>
<keyword evidence="4" id="KW-0963">Cytoplasm</keyword>
<evidence type="ECO:0000259" key="5">
    <source>
        <dbReference type="PROSITE" id="PS51722"/>
    </source>
</evidence>
<dbReference type="EC" id="3.6.5.-" evidence="4"/>
<dbReference type="HAMAP" id="MF_00849">
    <property type="entry name" value="BipA"/>
    <property type="match status" value="1"/>
</dbReference>
<dbReference type="InterPro" id="IPR035647">
    <property type="entry name" value="EFG_III/V"/>
</dbReference>
<dbReference type="Pfam" id="PF00679">
    <property type="entry name" value="EFG_C"/>
    <property type="match status" value="1"/>
</dbReference>
<keyword evidence="4" id="KW-0699">rRNA-binding</keyword>
<dbReference type="EMBL" id="PNCM01000054">
    <property type="protein sequence ID" value="TMP77613.1"/>
    <property type="molecule type" value="Genomic_DNA"/>
</dbReference>
<dbReference type="InterPro" id="IPR048876">
    <property type="entry name" value="BipA_C"/>
</dbReference>
<dbReference type="SUPFAM" id="SSF52540">
    <property type="entry name" value="P-loop containing nucleoside triphosphate hydrolases"/>
    <property type="match status" value="1"/>
</dbReference>
<comment type="subcellular location">
    <subcellularLocation>
        <location evidence="4">Cytoplasm</location>
    </subcellularLocation>
    <text evidence="4">Binds to ribosomes.</text>
</comment>
<reference evidence="7" key="2">
    <citation type="submission" date="2019-06" db="EMBL/GenBank/DDBJ databases">
        <title>Co-occurence of chitin degradation, pigmentation and bioactivity in marine Pseudoalteromonas.</title>
        <authorList>
            <person name="Sonnenschein E.C."/>
            <person name="Bech P.K."/>
        </authorList>
    </citation>
    <scope>NUCLEOTIDE SEQUENCE [LARGE SCALE GENOMIC DNA]</scope>
    <source>
        <strain evidence="7">S1189</strain>
    </source>
</reference>
<dbReference type="FunFam" id="2.40.50.250:FF:000001">
    <property type="entry name" value="GTP-binding protein TypA"/>
    <property type="match status" value="1"/>
</dbReference>
<dbReference type="InterPro" id="IPR006298">
    <property type="entry name" value="BipA"/>
</dbReference>
<dbReference type="OrthoDB" id="9804431at2"/>
<dbReference type="InterPro" id="IPR047042">
    <property type="entry name" value="BipA_II"/>
</dbReference>
<dbReference type="Gene3D" id="3.40.50.300">
    <property type="entry name" value="P-loop containing nucleotide triphosphate hydrolases"/>
    <property type="match status" value="1"/>
</dbReference>
<dbReference type="InterPro" id="IPR035651">
    <property type="entry name" value="BipA_V"/>
</dbReference>
<dbReference type="GO" id="GO:0003924">
    <property type="term" value="F:GTPase activity"/>
    <property type="evidence" value="ECO:0007669"/>
    <property type="project" value="UniProtKB-UniRule"/>
</dbReference>
<gene>
    <name evidence="6" type="primary">typA</name>
    <name evidence="4" type="synonym">bipA</name>
    <name evidence="6" type="ORF">CWB73_19360</name>
</gene>
<dbReference type="CDD" id="cd01891">
    <property type="entry name" value="TypA_BipA"/>
    <property type="match status" value="1"/>
</dbReference>
<reference evidence="6 7" key="1">
    <citation type="submission" date="2017-12" db="EMBL/GenBank/DDBJ databases">
        <authorList>
            <person name="Paulsen S."/>
            <person name="Gram L.K."/>
        </authorList>
    </citation>
    <scope>NUCLEOTIDE SEQUENCE [LARGE SCALE GENOMIC DNA]</scope>
    <source>
        <strain evidence="6 7">S1189</strain>
    </source>
</reference>
<dbReference type="PANTHER" id="PTHR42908:SF8">
    <property type="entry name" value="TR-TYPE G DOMAIN-CONTAINING PROTEIN"/>
    <property type="match status" value="1"/>
</dbReference>
<dbReference type="InterPro" id="IPR042116">
    <property type="entry name" value="TypA/BipA_C"/>
</dbReference>
<feature type="binding site" evidence="4">
    <location>
        <begin position="129"/>
        <end position="132"/>
    </location>
    <ligand>
        <name>GTP</name>
        <dbReference type="ChEBI" id="CHEBI:37565"/>
    </ligand>
</feature>
<dbReference type="PROSITE" id="PS00301">
    <property type="entry name" value="G_TR_1"/>
    <property type="match status" value="1"/>
</dbReference>
<evidence type="ECO:0000256" key="2">
    <source>
        <dbReference type="ARBA" id="ARBA00023134"/>
    </source>
</evidence>
<keyword evidence="4" id="KW-0820">tRNA-binding</keyword>
<keyword evidence="4" id="KW-0378">Hydrolase</keyword>
<comment type="caution">
    <text evidence="6">The sequence shown here is derived from an EMBL/GenBank/DDBJ whole genome shotgun (WGS) entry which is preliminary data.</text>
</comment>
<sequence length="607" mass="66873">MSIEKLRNIAIIAHVDHGKTTLVDKLLEQSGTLETRGGNEERVMDSNDIEKERGITILAKNTAIEWNDYHINIVDTPGHADFGGEVERVLSMVDSVLLLVDAQEGPMPQTRFVTQKAFALGLKPIVVINKIDKPGARPDWVMDQVFDLFDNLGATDEQLDFQVIYASAINGWATLDLDEPSDNMQPMFEAIVDQVEKPDADPAGAFQMQISQLDYNSYIGVIGVGRIKRGTVKVNQQVTIVGADGSTRNGKVGQVLTYLGLDRHEAQEAQAGDIIAITGLGELKISDTVCDVNAVEALPALSVDEPTVTMTFSVNTSPFSGQEGKFVTSRNILERLQAELVHNVALRVEETDNPDSFRVSGRGELHLGILIENMRREGYELAVSRPEVILREVDGQLEEPYETVTVDVEEEHQGAIMEQLGLRKAEMTDMAPDGKGRIRMDFMMPSRGLIGFQTDFMTLTSGSGLMYHTFDHYGPHKGGNIGQRKNGVLIANAAGKALTNALFNLQDRGKLFIGHGVEVYEGMIIGIHARDNDLTVNALKGKQLTNVRASGTDEAQNLVPPIVMTLEQALEFIDDDELVEVTPESIRIRKKLLTESERKRASREAKK</sequence>
<dbReference type="Pfam" id="PF00009">
    <property type="entry name" value="GTP_EFTU"/>
    <property type="match status" value="1"/>
</dbReference>
<dbReference type="Gene3D" id="2.40.50.250">
    <property type="entry name" value="bipa protein"/>
    <property type="match status" value="1"/>
</dbReference>
<proteinExistence type="inferred from homology"/>
<dbReference type="InterPro" id="IPR031157">
    <property type="entry name" value="G_TR_CS"/>
</dbReference>
<dbReference type="Proteomes" id="UP000307362">
    <property type="component" value="Unassembled WGS sequence"/>
</dbReference>
<dbReference type="NCBIfam" id="TIGR01394">
    <property type="entry name" value="TypA_BipA"/>
    <property type="match status" value="1"/>
</dbReference>
<dbReference type="GO" id="GO:0097216">
    <property type="term" value="F:guanosine tetraphosphate binding"/>
    <property type="evidence" value="ECO:0007669"/>
    <property type="project" value="UniProtKB-ARBA"/>
</dbReference>
<dbReference type="RefSeq" id="WP_138569077.1">
    <property type="nucleotide sequence ID" value="NZ_PNCM01000054.1"/>
</dbReference>
<dbReference type="SUPFAM" id="SSF54980">
    <property type="entry name" value="EF-G C-terminal domain-like"/>
    <property type="match status" value="2"/>
</dbReference>
<evidence type="ECO:0000256" key="1">
    <source>
        <dbReference type="ARBA" id="ARBA00022741"/>
    </source>
</evidence>
<feature type="binding site" evidence="4">
    <location>
        <begin position="16"/>
        <end position="21"/>
    </location>
    <ligand>
        <name>GTP</name>
        <dbReference type="ChEBI" id="CHEBI:37565"/>
    </ligand>
</feature>
<dbReference type="InterPro" id="IPR000640">
    <property type="entry name" value="EFG_V-like"/>
</dbReference>
<dbReference type="GO" id="GO:0019843">
    <property type="term" value="F:rRNA binding"/>
    <property type="evidence" value="ECO:0007669"/>
    <property type="project" value="UniProtKB-KW"/>
</dbReference>
<comment type="catalytic activity">
    <reaction evidence="3 4">
        <text>GTP + H2O = GDP + phosphate + H(+)</text>
        <dbReference type="Rhea" id="RHEA:19669"/>
        <dbReference type="ChEBI" id="CHEBI:15377"/>
        <dbReference type="ChEBI" id="CHEBI:15378"/>
        <dbReference type="ChEBI" id="CHEBI:37565"/>
        <dbReference type="ChEBI" id="CHEBI:43474"/>
        <dbReference type="ChEBI" id="CHEBI:58189"/>
    </reaction>
</comment>
<evidence type="ECO:0000256" key="4">
    <source>
        <dbReference type="HAMAP-Rule" id="MF_00849"/>
    </source>
</evidence>
<dbReference type="NCBIfam" id="TIGR00231">
    <property type="entry name" value="small_GTP"/>
    <property type="match status" value="1"/>
</dbReference>
<dbReference type="FunFam" id="3.30.70.870:FF:000003">
    <property type="entry name" value="GTP-binding protein TypA"/>
    <property type="match status" value="1"/>
</dbReference>
<name>A0A5S3YN28_9GAMM</name>
<dbReference type="Pfam" id="PF03144">
    <property type="entry name" value="GTP_EFTU_D2"/>
    <property type="match status" value="1"/>
</dbReference>
<dbReference type="InterPro" id="IPR004161">
    <property type="entry name" value="EFTu-like_2"/>
</dbReference>
<keyword evidence="1 4" id="KW-0547">Nucleotide-binding</keyword>
<dbReference type="InterPro" id="IPR000795">
    <property type="entry name" value="T_Tr_GTP-bd_dom"/>
</dbReference>
<dbReference type="Gene3D" id="2.40.30.10">
    <property type="entry name" value="Translation factors"/>
    <property type="match status" value="1"/>
</dbReference>
<dbReference type="InterPro" id="IPR047041">
    <property type="entry name" value="BipA_GTP-bd_dom"/>
</dbReference>
<dbReference type="GO" id="GO:0005829">
    <property type="term" value="C:cytosol"/>
    <property type="evidence" value="ECO:0007669"/>
    <property type="project" value="TreeGrafter"/>
</dbReference>
<dbReference type="GO" id="GO:0010467">
    <property type="term" value="P:gene expression"/>
    <property type="evidence" value="ECO:0007669"/>
    <property type="project" value="UniProtKB-ARBA"/>
</dbReference>
<dbReference type="PANTHER" id="PTHR42908">
    <property type="entry name" value="TRANSLATION ELONGATION FACTOR-RELATED"/>
    <property type="match status" value="1"/>
</dbReference>
<dbReference type="CDD" id="cd16263">
    <property type="entry name" value="BipA_III"/>
    <property type="match status" value="1"/>
</dbReference>
<dbReference type="GO" id="GO:0005525">
    <property type="term" value="F:GTP binding"/>
    <property type="evidence" value="ECO:0007669"/>
    <property type="project" value="UniProtKB-UniRule"/>
</dbReference>
<dbReference type="GO" id="GO:0000049">
    <property type="term" value="F:tRNA binding"/>
    <property type="evidence" value="ECO:0007669"/>
    <property type="project" value="UniProtKB-KW"/>
</dbReference>
<organism evidence="6 7">
    <name type="scientific">Pseudoalteromonas phenolica</name>
    <dbReference type="NCBI Taxonomy" id="161398"/>
    <lineage>
        <taxon>Bacteria</taxon>
        <taxon>Pseudomonadati</taxon>
        <taxon>Pseudomonadota</taxon>
        <taxon>Gammaproteobacteria</taxon>
        <taxon>Alteromonadales</taxon>
        <taxon>Pseudoalteromonadaceae</taxon>
        <taxon>Pseudoalteromonas</taxon>
    </lineage>
</organism>
<dbReference type="PRINTS" id="PR00315">
    <property type="entry name" value="ELONGATNFCT"/>
</dbReference>
<dbReference type="FunFam" id="2.40.30.10:FF:000016">
    <property type="entry name" value="GTP-binding protein TypA"/>
    <property type="match status" value="1"/>
</dbReference>
<comment type="function">
    <text evidence="4">A 50S ribosomal subunit assembly protein with GTPase activity, required for 50S subunit assembly at low temperatures, may also play a role in translation. Binds GTP and analogs. Binds the 70S ribosome between the 30S and 50S subunits, in a similar position as ribosome-bound EF-G; it contacts a number of ribosomal proteins, both rRNAs and the A-site tRNA.</text>
</comment>
<dbReference type="AlphaFoldDB" id="A0A5S3YN28"/>
<dbReference type="InterPro" id="IPR047043">
    <property type="entry name" value="BipA_III"/>
</dbReference>
<dbReference type="SUPFAM" id="SSF50447">
    <property type="entry name" value="Translation proteins"/>
    <property type="match status" value="1"/>
</dbReference>
<dbReference type="Gene3D" id="3.30.70.870">
    <property type="entry name" value="Elongation Factor G (Translational Gtpase), domain 3"/>
    <property type="match status" value="1"/>
</dbReference>
<dbReference type="GO" id="GO:1990904">
    <property type="term" value="C:ribonucleoprotein complex"/>
    <property type="evidence" value="ECO:0007669"/>
    <property type="project" value="TreeGrafter"/>
</dbReference>
<dbReference type="GO" id="GO:0000027">
    <property type="term" value="P:ribosomal large subunit assembly"/>
    <property type="evidence" value="ECO:0007669"/>
    <property type="project" value="UniProtKB-UniRule"/>
</dbReference>
<dbReference type="FunFam" id="3.30.70.240:FF:000002">
    <property type="entry name" value="GTP-binding protein TypA"/>
    <property type="match status" value="1"/>
</dbReference>
<dbReference type="InterPro" id="IPR027417">
    <property type="entry name" value="P-loop_NTPase"/>
</dbReference>
<keyword evidence="2 4" id="KW-0342">GTP-binding</keyword>
<dbReference type="CDD" id="cd03691">
    <property type="entry name" value="BipA_TypA_II"/>
    <property type="match status" value="1"/>
</dbReference>
<keyword evidence="4" id="KW-0694">RNA-binding</keyword>
<dbReference type="PROSITE" id="PS51722">
    <property type="entry name" value="G_TR_2"/>
    <property type="match status" value="1"/>
</dbReference>
<dbReference type="GO" id="GO:0043022">
    <property type="term" value="F:ribosome binding"/>
    <property type="evidence" value="ECO:0007669"/>
    <property type="project" value="UniProtKB-UniRule"/>
</dbReference>
<keyword evidence="4" id="KW-0690">Ribosome biogenesis</keyword>
<evidence type="ECO:0000313" key="6">
    <source>
        <dbReference type="EMBL" id="TMP77613.1"/>
    </source>
</evidence>
<dbReference type="Pfam" id="PF21018">
    <property type="entry name" value="BipA_C"/>
    <property type="match status" value="1"/>
</dbReference>
<dbReference type="GO" id="GO:0009409">
    <property type="term" value="P:response to cold"/>
    <property type="evidence" value="ECO:0007669"/>
    <property type="project" value="UniProtKB-ARBA"/>
</dbReference>
<accession>A0A5S3YN28</accession>
<dbReference type="InterPro" id="IPR009000">
    <property type="entry name" value="Transl_B-barrel_sf"/>
</dbReference>
<dbReference type="Gene3D" id="3.30.70.240">
    <property type="match status" value="1"/>
</dbReference>
<evidence type="ECO:0000256" key="3">
    <source>
        <dbReference type="ARBA" id="ARBA00048548"/>
    </source>
</evidence>
<dbReference type="CDD" id="cd03710">
    <property type="entry name" value="BipA_TypA_C"/>
    <property type="match status" value="1"/>
</dbReference>
<dbReference type="FunFam" id="3.40.50.300:FF:000055">
    <property type="entry name" value="GTP-binding protein TypA"/>
    <property type="match status" value="1"/>
</dbReference>
<dbReference type="InterPro" id="IPR005225">
    <property type="entry name" value="Small_GTP-bd"/>
</dbReference>